<comment type="caution">
    <text evidence="1">The sequence shown here is derived from an EMBL/GenBank/DDBJ whole genome shotgun (WGS) entry which is preliminary data.</text>
</comment>
<proteinExistence type="predicted"/>
<keyword evidence="2" id="KW-1185">Reference proteome</keyword>
<gene>
    <name evidence="1" type="ORF">OPV22_002601</name>
</gene>
<reference evidence="1 2" key="1">
    <citation type="submission" date="2022-12" db="EMBL/GenBank/DDBJ databases">
        <title>Chromosome-scale assembly of the Ensete ventricosum genome.</title>
        <authorList>
            <person name="Dussert Y."/>
            <person name="Stocks J."/>
            <person name="Wendawek A."/>
            <person name="Woldeyes F."/>
            <person name="Nichols R.A."/>
            <person name="Borrell J.S."/>
        </authorList>
    </citation>
    <scope>NUCLEOTIDE SEQUENCE [LARGE SCALE GENOMIC DNA]</scope>
    <source>
        <strain evidence="2">cv. Maze</strain>
        <tissue evidence="1">Seeds</tissue>
    </source>
</reference>
<dbReference type="Proteomes" id="UP001222027">
    <property type="component" value="Unassembled WGS sequence"/>
</dbReference>
<name>A0AAV8RYF8_ENSVE</name>
<sequence>MVRSVVHRHSFPVVDFRYSKEEGIAMDEYSDRNFTYLLKKGGVGSEVLNMYLAGMLSHISHGDYLN</sequence>
<evidence type="ECO:0000313" key="2">
    <source>
        <dbReference type="Proteomes" id="UP001222027"/>
    </source>
</evidence>
<accession>A0AAV8RYF8</accession>
<organism evidence="1 2">
    <name type="scientific">Ensete ventricosum</name>
    <name type="common">Abyssinian banana</name>
    <name type="synonym">Musa ensete</name>
    <dbReference type="NCBI Taxonomy" id="4639"/>
    <lineage>
        <taxon>Eukaryota</taxon>
        <taxon>Viridiplantae</taxon>
        <taxon>Streptophyta</taxon>
        <taxon>Embryophyta</taxon>
        <taxon>Tracheophyta</taxon>
        <taxon>Spermatophyta</taxon>
        <taxon>Magnoliopsida</taxon>
        <taxon>Liliopsida</taxon>
        <taxon>Zingiberales</taxon>
        <taxon>Musaceae</taxon>
        <taxon>Ensete</taxon>
    </lineage>
</organism>
<evidence type="ECO:0000313" key="1">
    <source>
        <dbReference type="EMBL" id="KAJ8512167.1"/>
    </source>
</evidence>
<dbReference type="EMBL" id="JAQQAF010000001">
    <property type="protein sequence ID" value="KAJ8512167.1"/>
    <property type="molecule type" value="Genomic_DNA"/>
</dbReference>
<protein>
    <submittedName>
        <fullName evidence="1">Uncharacterized protein</fullName>
    </submittedName>
</protein>
<dbReference type="AlphaFoldDB" id="A0AAV8RYF8"/>